<organism evidence="11">
    <name type="scientific">Mariniphaga anaerophila</name>
    <dbReference type="NCBI Taxonomy" id="1484053"/>
    <lineage>
        <taxon>Bacteria</taxon>
        <taxon>Pseudomonadati</taxon>
        <taxon>Bacteroidota</taxon>
        <taxon>Bacteroidia</taxon>
        <taxon>Marinilabiliales</taxon>
        <taxon>Prolixibacteraceae</taxon>
        <taxon>Mariniphaga</taxon>
    </lineage>
</organism>
<dbReference type="Pfam" id="PF13847">
    <property type="entry name" value="Methyltransf_31"/>
    <property type="match status" value="1"/>
</dbReference>
<dbReference type="EMBL" id="DSDK01000740">
    <property type="protein sequence ID" value="HDR52557.1"/>
    <property type="molecule type" value="Genomic_DNA"/>
</dbReference>
<evidence type="ECO:0000256" key="8">
    <source>
        <dbReference type="ARBA" id="ARBA00047943"/>
    </source>
</evidence>
<evidence type="ECO:0000256" key="1">
    <source>
        <dbReference type="ARBA" id="ARBA00022428"/>
    </source>
</evidence>
<evidence type="ECO:0000256" key="7">
    <source>
        <dbReference type="ARBA" id="ARBA00047941"/>
    </source>
</evidence>
<protein>
    <recommendedName>
        <fullName evidence="6">Arsenite methyltransferase</fullName>
        <ecNumber evidence="5">2.1.1.137</ecNumber>
    </recommendedName>
</protein>
<evidence type="ECO:0000256" key="9">
    <source>
        <dbReference type="ARBA" id="ARBA00048428"/>
    </source>
</evidence>
<dbReference type="InterPro" id="IPR025714">
    <property type="entry name" value="Methyltranfer_dom"/>
</dbReference>
<comment type="similarity">
    <text evidence="4">Belongs to the methyltransferase superfamily. Arsenite methyltransferase family.</text>
</comment>
<dbReference type="GO" id="GO:0030791">
    <property type="term" value="F:arsenite methyltransferase activity"/>
    <property type="evidence" value="ECO:0007669"/>
    <property type="project" value="UniProtKB-EC"/>
</dbReference>
<reference evidence="11" key="1">
    <citation type="journal article" date="2020" name="mSystems">
        <title>Genome- and Community-Level Interaction Insights into Carbon Utilization and Element Cycling Functions of Hydrothermarchaeota in Hydrothermal Sediment.</title>
        <authorList>
            <person name="Zhou Z."/>
            <person name="Liu Y."/>
            <person name="Xu W."/>
            <person name="Pan J."/>
            <person name="Luo Z.H."/>
            <person name="Li M."/>
        </authorList>
    </citation>
    <scope>NUCLEOTIDE SEQUENCE [LARGE SCALE GENOMIC DNA]</scope>
    <source>
        <strain evidence="11">SpSt-1217</strain>
    </source>
</reference>
<dbReference type="EC" id="2.1.1.137" evidence="5"/>
<dbReference type="PANTHER" id="PTHR43675">
    <property type="entry name" value="ARSENITE METHYLTRANSFERASE"/>
    <property type="match status" value="1"/>
</dbReference>
<feature type="domain" description="Methyltransferase" evidence="10">
    <location>
        <begin position="68"/>
        <end position="194"/>
    </location>
</feature>
<keyword evidence="1" id="KW-0474">Menaquinone biosynthesis</keyword>
<dbReference type="InterPro" id="IPR026669">
    <property type="entry name" value="Arsenite_MeTrfase-like"/>
</dbReference>
<evidence type="ECO:0000256" key="5">
    <source>
        <dbReference type="ARBA" id="ARBA00034521"/>
    </source>
</evidence>
<evidence type="ECO:0000313" key="11">
    <source>
        <dbReference type="EMBL" id="HDR52557.1"/>
    </source>
</evidence>
<dbReference type="SUPFAM" id="SSF53335">
    <property type="entry name" value="S-adenosyl-L-methionine-dependent methyltransferases"/>
    <property type="match status" value="1"/>
</dbReference>
<dbReference type="Proteomes" id="UP000886047">
    <property type="component" value="Unassembled WGS sequence"/>
</dbReference>
<evidence type="ECO:0000256" key="3">
    <source>
        <dbReference type="ARBA" id="ARBA00022691"/>
    </source>
</evidence>
<dbReference type="GO" id="GO:0032259">
    <property type="term" value="P:methylation"/>
    <property type="evidence" value="ECO:0007669"/>
    <property type="project" value="UniProtKB-KW"/>
</dbReference>
<dbReference type="InterPro" id="IPR029063">
    <property type="entry name" value="SAM-dependent_MTases_sf"/>
</dbReference>
<sequence length="195" mass="20721">MVVKEKYGAIAGQSSLLEQQQGCCGPSGCCGELEFSMIGDEYTNVAGFNPDADWGLGCGLPTEFAGIKPGDSVLDLGSRAGNDCFVARTLAGETGKVTGLDFTEEMVLKAQQNLAKTGFTNMEFIRGDIEEMPLPDSTFDVVISNCVLNLVPDKQKAFSEIFRVLKPGGHFCISDVVTSGELPEGLKEAAEMYAG</sequence>
<proteinExistence type="inferred from homology"/>
<dbReference type="AlphaFoldDB" id="A0A831LIT3"/>
<dbReference type="PROSITE" id="PS51608">
    <property type="entry name" value="SAM_MT_UBIE"/>
    <property type="match status" value="1"/>
</dbReference>
<dbReference type="CDD" id="cd02440">
    <property type="entry name" value="AdoMet_MTases"/>
    <property type="match status" value="1"/>
</dbReference>
<gene>
    <name evidence="11" type="primary">arsM</name>
    <name evidence="11" type="ORF">ENN90_13230</name>
</gene>
<keyword evidence="2" id="KW-0808">Transferase</keyword>
<dbReference type="Gene3D" id="3.40.50.150">
    <property type="entry name" value="Vaccinia Virus protein VP39"/>
    <property type="match status" value="1"/>
</dbReference>
<keyword evidence="3" id="KW-0949">S-adenosyl-L-methionine</keyword>
<comment type="catalytic activity">
    <reaction evidence="9">
        <text>arsenic triglutathione + 3 [thioredoxin]-dithiol + 3 S-adenosyl-L-methionine = trimethylarsine + 3 [thioredoxin]-disulfide + 3 glutathione + 3 S-adenosyl-L-homocysteine + 3 H(+)</text>
        <dbReference type="Rhea" id="RHEA:69432"/>
        <dbReference type="Rhea" id="RHEA-COMP:10698"/>
        <dbReference type="Rhea" id="RHEA-COMP:10700"/>
        <dbReference type="ChEBI" id="CHEBI:15378"/>
        <dbReference type="ChEBI" id="CHEBI:27130"/>
        <dbReference type="ChEBI" id="CHEBI:29950"/>
        <dbReference type="ChEBI" id="CHEBI:50058"/>
        <dbReference type="ChEBI" id="CHEBI:57856"/>
        <dbReference type="ChEBI" id="CHEBI:57925"/>
        <dbReference type="ChEBI" id="CHEBI:59789"/>
        <dbReference type="ChEBI" id="CHEBI:183640"/>
        <dbReference type="EC" id="2.1.1.137"/>
    </reaction>
</comment>
<keyword evidence="11" id="KW-0489">Methyltransferase</keyword>
<dbReference type="InterPro" id="IPR004033">
    <property type="entry name" value="UbiE/COQ5_MeTrFase"/>
</dbReference>
<evidence type="ECO:0000256" key="2">
    <source>
        <dbReference type="ARBA" id="ARBA00022679"/>
    </source>
</evidence>
<comment type="caution">
    <text evidence="11">The sequence shown here is derived from an EMBL/GenBank/DDBJ whole genome shotgun (WGS) entry which is preliminary data.</text>
</comment>
<accession>A0A831LIT3</accession>
<dbReference type="GO" id="GO:0009234">
    <property type="term" value="P:menaquinone biosynthetic process"/>
    <property type="evidence" value="ECO:0007669"/>
    <property type="project" value="UniProtKB-KW"/>
</dbReference>
<dbReference type="PANTHER" id="PTHR43675:SF8">
    <property type="entry name" value="ARSENITE METHYLTRANSFERASE"/>
    <property type="match status" value="1"/>
</dbReference>
<name>A0A831LIT3_9BACT</name>
<feature type="non-terminal residue" evidence="11">
    <location>
        <position position="195"/>
    </location>
</feature>
<evidence type="ECO:0000256" key="6">
    <source>
        <dbReference type="ARBA" id="ARBA00034545"/>
    </source>
</evidence>
<comment type="catalytic activity">
    <reaction evidence="7">
        <text>arsenic triglutathione + [thioredoxin]-dithiol + S-adenosyl-L-methionine + 2 H2O = methylarsonous acid + [thioredoxin]-disulfide + 3 glutathione + S-adenosyl-L-homocysteine + H(+)</text>
        <dbReference type="Rhea" id="RHEA:69460"/>
        <dbReference type="Rhea" id="RHEA-COMP:10698"/>
        <dbReference type="Rhea" id="RHEA-COMP:10700"/>
        <dbReference type="ChEBI" id="CHEBI:15377"/>
        <dbReference type="ChEBI" id="CHEBI:15378"/>
        <dbReference type="ChEBI" id="CHEBI:17826"/>
        <dbReference type="ChEBI" id="CHEBI:29950"/>
        <dbReference type="ChEBI" id="CHEBI:50058"/>
        <dbReference type="ChEBI" id="CHEBI:57856"/>
        <dbReference type="ChEBI" id="CHEBI:57925"/>
        <dbReference type="ChEBI" id="CHEBI:59789"/>
        <dbReference type="ChEBI" id="CHEBI:183640"/>
        <dbReference type="EC" id="2.1.1.137"/>
    </reaction>
</comment>
<evidence type="ECO:0000259" key="10">
    <source>
        <dbReference type="Pfam" id="PF13847"/>
    </source>
</evidence>
<evidence type="ECO:0000256" key="4">
    <source>
        <dbReference type="ARBA" id="ARBA00034487"/>
    </source>
</evidence>
<dbReference type="NCBIfam" id="NF008823">
    <property type="entry name" value="PRK11873.1"/>
    <property type="match status" value="1"/>
</dbReference>
<comment type="catalytic activity">
    <reaction evidence="8">
        <text>arsenic triglutathione + 2 [thioredoxin]-dithiol + 2 S-adenosyl-L-methionine + H2O = dimethylarsinous acid + 2 [thioredoxin]-disulfide + 3 glutathione + 2 S-adenosyl-L-homocysteine + 2 H(+)</text>
        <dbReference type="Rhea" id="RHEA:69464"/>
        <dbReference type="Rhea" id="RHEA-COMP:10698"/>
        <dbReference type="Rhea" id="RHEA-COMP:10700"/>
        <dbReference type="ChEBI" id="CHEBI:15377"/>
        <dbReference type="ChEBI" id="CHEBI:15378"/>
        <dbReference type="ChEBI" id="CHEBI:23808"/>
        <dbReference type="ChEBI" id="CHEBI:29950"/>
        <dbReference type="ChEBI" id="CHEBI:50058"/>
        <dbReference type="ChEBI" id="CHEBI:57856"/>
        <dbReference type="ChEBI" id="CHEBI:57925"/>
        <dbReference type="ChEBI" id="CHEBI:59789"/>
        <dbReference type="ChEBI" id="CHEBI:183640"/>
        <dbReference type="EC" id="2.1.1.137"/>
    </reaction>
</comment>